<accession>A0A427ARM1</accession>
<organism evidence="3 4">
    <name type="scientific">Ensete ventricosum</name>
    <name type="common">Abyssinian banana</name>
    <name type="synonym">Musa ensete</name>
    <dbReference type="NCBI Taxonomy" id="4639"/>
    <lineage>
        <taxon>Eukaryota</taxon>
        <taxon>Viridiplantae</taxon>
        <taxon>Streptophyta</taxon>
        <taxon>Embryophyta</taxon>
        <taxon>Tracheophyta</taxon>
        <taxon>Spermatophyta</taxon>
        <taxon>Magnoliopsida</taxon>
        <taxon>Liliopsida</taxon>
        <taxon>Zingiberales</taxon>
        <taxon>Musaceae</taxon>
        <taxon>Ensete</taxon>
    </lineage>
</organism>
<sequence>MDRYGWLSSLVPQSNSIPRTLLVVLLLYSFTSQFLPIEPYLVPYLTSVKNFTNYQVFHPLLSCYRLISLGIRSMFAVLPELVQYGRYGSVQLAIEMQIARVPVGMPQRTVIYGFGTSARLVFSSYIFLLVAEEEYQTMVELSTYCALAIPCQLFHTTTSLTQTVSLLSFVLASELVFAQSRLKADVLKVSIFFLFIMIGQFLALKEVPYEIFFIISLTALGVCCTSTFLLPKDHSSSSLSSLTILWHPSEVNVVD</sequence>
<protein>
    <submittedName>
        <fullName evidence="3">Uncharacterized protein</fullName>
    </submittedName>
</protein>
<dbReference type="EMBL" id="AMZH03001560">
    <property type="protein sequence ID" value="RRT78894.1"/>
    <property type="molecule type" value="Genomic_DNA"/>
</dbReference>
<dbReference type="PANTHER" id="PTHR10686">
    <property type="entry name" value="FOLATE TRANSPORTER"/>
    <property type="match status" value="1"/>
</dbReference>
<reference evidence="3 4" key="1">
    <citation type="journal article" date="2014" name="Agronomy (Basel)">
        <title>A Draft Genome Sequence for Ensete ventricosum, the Drought-Tolerant Tree Against Hunger.</title>
        <authorList>
            <person name="Harrison J."/>
            <person name="Moore K.A."/>
            <person name="Paszkiewicz K."/>
            <person name="Jones T."/>
            <person name="Grant M."/>
            <person name="Ambacheew D."/>
            <person name="Muzemil S."/>
            <person name="Studholme D.J."/>
        </authorList>
    </citation>
    <scope>NUCLEOTIDE SEQUENCE [LARGE SCALE GENOMIC DNA]</scope>
</reference>
<dbReference type="GO" id="GO:0090482">
    <property type="term" value="F:vitamin transmembrane transporter activity"/>
    <property type="evidence" value="ECO:0007669"/>
    <property type="project" value="InterPro"/>
</dbReference>
<name>A0A427ARM1_ENSVE</name>
<keyword evidence="2" id="KW-0812">Transmembrane</keyword>
<evidence type="ECO:0000313" key="3">
    <source>
        <dbReference type="EMBL" id="RRT78894.1"/>
    </source>
</evidence>
<feature type="transmembrane region" description="Helical" evidence="2">
    <location>
        <begin position="185"/>
        <end position="203"/>
    </location>
</feature>
<comment type="similarity">
    <text evidence="1">Belongs to the reduced folate carrier (RFC) transporter (TC 2.A.48) family.</text>
</comment>
<keyword evidence="2" id="KW-1133">Transmembrane helix</keyword>
<dbReference type="AlphaFoldDB" id="A0A427ARM1"/>
<feature type="transmembrane region" description="Helical" evidence="2">
    <location>
        <begin position="110"/>
        <end position="131"/>
    </location>
</feature>
<dbReference type="InterPro" id="IPR002666">
    <property type="entry name" value="Folate_carrier"/>
</dbReference>
<evidence type="ECO:0000313" key="4">
    <source>
        <dbReference type="Proteomes" id="UP000287651"/>
    </source>
</evidence>
<comment type="caution">
    <text evidence="3">The sequence shown here is derived from an EMBL/GenBank/DDBJ whole genome shotgun (WGS) entry which is preliminary data.</text>
</comment>
<dbReference type="GO" id="GO:0005886">
    <property type="term" value="C:plasma membrane"/>
    <property type="evidence" value="ECO:0007669"/>
    <property type="project" value="TreeGrafter"/>
</dbReference>
<keyword evidence="2" id="KW-0472">Membrane</keyword>
<evidence type="ECO:0000256" key="2">
    <source>
        <dbReference type="SAM" id="Phobius"/>
    </source>
</evidence>
<feature type="transmembrane region" description="Helical" evidence="2">
    <location>
        <begin position="20"/>
        <end position="37"/>
    </location>
</feature>
<dbReference type="Proteomes" id="UP000287651">
    <property type="component" value="Unassembled WGS sequence"/>
</dbReference>
<feature type="transmembrane region" description="Helical" evidence="2">
    <location>
        <begin position="209"/>
        <end position="230"/>
    </location>
</feature>
<dbReference type="PANTHER" id="PTHR10686:SF18">
    <property type="entry name" value="IP11787P-RELATED"/>
    <property type="match status" value="1"/>
</dbReference>
<proteinExistence type="inferred from homology"/>
<evidence type="ECO:0000256" key="1">
    <source>
        <dbReference type="ARBA" id="ARBA00005773"/>
    </source>
</evidence>
<gene>
    <name evidence="3" type="ORF">B296_00012985</name>
</gene>